<keyword evidence="1" id="KW-0175">Coiled coil</keyword>
<evidence type="ECO:0000256" key="1">
    <source>
        <dbReference type="SAM" id="Coils"/>
    </source>
</evidence>
<feature type="coiled-coil region" evidence="1">
    <location>
        <begin position="101"/>
        <end position="170"/>
    </location>
</feature>
<name>A0A448ZVK3_METOS</name>
<gene>
    <name evidence="2" type="ORF">NCTC10112_00129</name>
</gene>
<evidence type="ECO:0000313" key="3">
    <source>
        <dbReference type="Proteomes" id="UP000290482"/>
    </source>
</evidence>
<dbReference type="Proteomes" id="UP000290482">
    <property type="component" value="Chromosome"/>
</dbReference>
<reference evidence="2 3" key="1">
    <citation type="submission" date="2019-01" db="EMBL/GenBank/DDBJ databases">
        <authorList>
            <consortium name="Pathogen Informatics"/>
        </authorList>
    </citation>
    <scope>NUCLEOTIDE SEQUENCE [LARGE SCALE GENOMIC DNA]</scope>
    <source>
        <strain evidence="2 3">NCTC10112</strain>
    </source>
</reference>
<dbReference type="Gene3D" id="1.20.5.110">
    <property type="match status" value="2"/>
</dbReference>
<dbReference type="EMBL" id="LR214940">
    <property type="protein sequence ID" value="VEU55249.1"/>
    <property type="molecule type" value="Genomic_DNA"/>
</dbReference>
<organism evidence="2 3">
    <name type="scientific">Metamycoplasma orale</name>
    <name type="common">Mycoplasma orale</name>
    <dbReference type="NCBI Taxonomy" id="2121"/>
    <lineage>
        <taxon>Bacteria</taxon>
        <taxon>Bacillati</taxon>
        <taxon>Mycoplasmatota</taxon>
        <taxon>Mycoplasmoidales</taxon>
        <taxon>Metamycoplasmataceae</taxon>
        <taxon>Metamycoplasma</taxon>
    </lineage>
</organism>
<protein>
    <submittedName>
        <fullName evidence="2">Membrane-bound metallopeptidase</fullName>
    </submittedName>
</protein>
<dbReference type="AlphaFoldDB" id="A0A448ZVK3"/>
<dbReference type="SUPFAM" id="SSF57997">
    <property type="entry name" value="Tropomyosin"/>
    <property type="match status" value="1"/>
</dbReference>
<keyword evidence="3" id="KW-1185">Reference proteome</keyword>
<sequence length="172" mass="20141">MKGGKTINKDNDNFNEPFGETTSYVKLSLSEIKKLMNKYSNLNCALCQFSNYADYKFLVVRYQEEDMKVKPITPPKAEPIITKEVIMQIAFAVKELIQPDIDEIKARLDALEKRMDKVEQRLDALEKRVDRIEQRLDALEKRVDRIEQRLDALEAKVAEIDRRLTYVESRIN</sequence>
<evidence type="ECO:0000313" key="2">
    <source>
        <dbReference type="EMBL" id="VEU55249.1"/>
    </source>
</evidence>
<proteinExistence type="predicted"/>
<accession>A0A448ZVK3</accession>
<dbReference type="KEGG" id="mob:NCTC10112_00129"/>
<dbReference type="RefSeq" id="WP_022936234.1">
    <property type="nucleotide sequence ID" value="NZ_LR214940.1"/>
</dbReference>